<feature type="transmembrane region" description="Helical" evidence="2">
    <location>
        <begin position="99"/>
        <end position="120"/>
    </location>
</feature>
<accession>A0ABQ9XJY7</accession>
<feature type="transmembrane region" description="Helical" evidence="2">
    <location>
        <begin position="455"/>
        <end position="475"/>
    </location>
</feature>
<comment type="caution">
    <text evidence="3">The sequence shown here is derived from an EMBL/GenBank/DDBJ whole genome shotgun (WGS) entry which is preliminary data.</text>
</comment>
<keyword evidence="2" id="KW-0812">Transmembrane</keyword>
<keyword evidence="4" id="KW-1185">Reference proteome</keyword>
<name>A0ABQ9XJY7_9EUKA</name>
<dbReference type="Proteomes" id="UP001281761">
    <property type="component" value="Unassembled WGS sequence"/>
</dbReference>
<feature type="transmembrane region" description="Helical" evidence="2">
    <location>
        <begin position="487"/>
        <end position="507"/>
    </location>
</feature>
<sequence length="517" mass="57390">MSRCLNLSTFWKHANFEGHISKRYLIPAFIEYAIVIGITTALSFVLDSTLGTKSTDDISAKWTIDTFVMLFTGFIPNFVITLTGKSIGTKNPRIVGNSLLIHCGIALAFSVLLIVLALPLRVPCCRLLGMSNELISKTKWYYIIEFCITPLTFIAATLNSVMTSYWWFAFALGKDLLNMLVTWVTFYLCHVRFHLGLTGAALVTAVPVIVTVPIMIVYILCRKPERPLYTFPWQKQTKEPESASLLNFSESNLRASVVGAELHTINPTVARISSPNTQKREKQKYARLYAKAFLILFSTSVTLTVGRMISNSFALKAPSEYGNLKSTTPGLQSYAIMIMNNIVSIPMTASGIISSLCLAIATPLLSKNSLKSTKYVQRMYFVLTILSFAIGVICAIVYACLGYTRFISSFIQPADVPLVSAFSKLIWPFGMAISVMWCLLGVFRAFTLSSTSFKSFFLAEVISLIIFYPMVLVGGTTRFGSVLPVCFWLALAETVRVFSLTAGHLTITLRNVKNTRK</sequence>
<gene>
    <name evidence="3" type="ORF">BLNAU_13882</name>
</gene>
<evidence type="ECO:0000256" key="1">
    <source>
        <dbReference type="ARBA" id="ARBA00010199"/>
    </source>
</evidence>
<organism evidence="3 4">
    <name type="scientific">Blattamonas nauphoetae</name>
    <dbReference type="NCBI Taxonomy" id="2049346"/>
    <lineage>
        <taxon>Eukaryota</taxon>
        <taxon>Metamonada</taxon>
        <taxon>Preaxostyla</taxon>
        <taxon>Oxymonadida</taxon>
        <taxon>Blattamonas</taxon>
    </lineage>
</organism>
<dbReference type="InterPro" id="IPR002528">
    <property type="entry name" value="MATE_fam"/>
</dbReference>
<reference evidence="3 4" key="1">
    <citation type="journal article" date="2022" name="bioRxiv">
        <title>Genomics of Preaxostyla Flagellates Illuminates Evolutionary Transitions and the Path Towards Mitochondrial Loss.</title>
        <authorList>
            <person name="Novak L.V.F."/>
            <person name="Treitli S.C."/>
            <person name="Pyrih J."/>
            <person name="Halakuc P."/>
            <person name="Pipaliya S.V."/>
            <person name="Vacek V."/>
            <person name="Brzon O."/>
            <person name="Soukal P."/>
            <person name="Eme L."/>
            <person name="Dacks J.B."/>
            <person name="Karnkowska A."/>
            <person name="Elias M."/>
            <person name="Hampl V."/>
        </authorList>
    </citation>
    <scope>NUCLEOTIDE SEQUENCE [LARGE SCALE GENOMIC DNA]</scope>
    <source>
        <strain evidence="3">NAU3</strain>
        <tissue evidence="3">Gut</tissue>
    </source>
</reference>
<keyword evidence="2" id="KW-0472">Membrane</keyword>
<feature type="transmembrane region" description="Helical" evidence="2">
    <location>
        <begin position="288"/>
        <end position="309"/>
    </location>
</feature>
<feature type="transmembrane region" description="Helical" evidence="2">
    <location>
        <begin position="200"/>
        <end position="221"/>
    </location>
</feature>
<feature type="transmembrane region" description="Helical" evidence="2">
    <location>
        <begin position="425"/>
        <end position="443"/>
    </location>
</feature>
<evidence type="ECO:0000256" key="2">
    <source>
        <dbReference type="SAM" id="Phobius"/>
    </source>
</evidence>
<feature type="transmembrane region" description="Helical" evidence="2">
    <location>
        <begin position="165"/>
        <end position="188"/>
    </location>
</feature>
<evidence type="ECO:0000313" key="3">
    <source>
        <dbReference type="EMBL" id="KAK2951144.1"/>
    </source>
</evidence>
<comment type="similarity">
    <text evidence="1">Belongs to the multi antimicrobial extrusion (MATE) (TC 2.A.66.1) family.</text>
</comment>
<evidence type="ECO:0000313" key="4">
    <source>
        <dbReference type="Proteomes" id="UP001281761"/>
    </source>
</evidence>
<proteinExistence type="inferred from homology"/>
<feature type="transmembrane region" description="Helical" evidence="2">
    <location>
        <begin position="140"/>
        <end position="158"/>
    </location>
</feature>
<feature type="transmembrane region" description="Helical" evidence="2">
    <location>
        <begin position="24"/>
        <end position="46"/>
    </location>
</feature>
<protein>
    <submittedName>
        <fullName evidence="3">Uncharacterized protein</fullName>
    </submittedName>
</protein>
<dbReference type="EMBL" id="JARBJD010000123">
    <property type="protein sequence ID" value="KAK2951144.1"/>
    <property type="molecule type" value="Genomic_DNA"/>
</dbReference>
<feature type="transmembrane region" description="Helical" evidence="2">
    <location>
        <begin position="66"/>
        <end position="87"/>
    </location>
</feature>
<keyword evidence="2" id="KW-1133">Transmembrane helix</keyword>
<dbReference type="Pfam" id="PF01554">
    <property type="entry name" value="MatE"/>
    <property type="match status" value="1"/>
</dbReference>
<feature type="transmembrane region" description="Helical" evidence="2">
    <location>
        <begin position="334"/>
        <end position="359"/>
    </location>
</feature>
<feature type="transmembrane region" description="Helical" evidence="2">
    <location>
        <begin position="380"/>
        <end position="405"/>
    </location>
</feature>